<gene>
    <name evidence="2" type="ORF">appser6_2140</name>
</gene>
<dbReference type="Gene3D" id="3.40.50.300">
    <property type="entry name" value="P-loop containing nucleotide triphosphate hydrolases"/>
    <property type="match status" value="1"/>
</dbReference>
<evidence type="ECO:0000313" key="2">
    <source>
        <dbReference type="EMBL" id="EFM92897.1"/>
    </source>
</evidence>
<dbReference type="InterPro" id="IPR011646">
    <property type="entry name" value="KAP_P-loop"/>
</dbReference>
<accession>A0A828PWJ2</accession>
<reference evidence="2 3" key="1">
    <citation type="journal article" date="2010" name="J. Bacteriol.">
        <title>Comparative genomic characterization of Actinobacillus pleuropneumoniae.</title>
        <authorList>
            <person name="Xu Z."/>
            <person name="Chen X."/>
            <person name="Li L."/>
            <person name="Li T."/>
            <person name="Wang S."/>
            <person name="Chen H."/>
            <person name="Zhou R."/>
        </authorList>
    </citation>
    <scope>NUCLEOTIDE SEQUENCE [LARGE SCALE GENOMIC DNA]</scope>
    <source>
        <strain evidence="2 3">Femo</strain>
    </source>
</reference>
<dbReference type="EMBL" id="ADOG01000003">
    <property type="protein sequence ID" value="EFM92897.1"/>
    <property type="molecule type" value="Genomic_DNA"/>
</dbReference>
<comment type="caution">
    <text evidence="2">The sequence shown here is derived from an EMBL/GenBank/DDBJ whole genome shotgun (WGS) entry which is preliminary data.</text>
</comment>
<evidence type="ECO:0000259" key="1">
    <source>
        <dbReference type="Pfam" id="PF07693"/>
    </source>
</evidence>
<dbReference type="RefSeq" id="WP_005606875.1">
    <property type="nucleotide sequence ID" value="NZ_ADOG01000003.1"/>
</dbReference>
<dbReference type="Pfam" id="PF07693">
    <property type="entry name" value="KAP_NTPase"/>
    <property type="match status" value="1"/>
</dbReference>
<evidence type="ECO:0000313" key="3">
    <source>
        <dbReference type="Proteomes" id="UP000005341"/>
    </source>
</evidence>
<protein>
    <submittedName>
        <fullName evidence="2">Phage T7 exclusion protein</fullName>
    </submittedName>
</protein>
<proteinExistence type="predicted"/>
<feature type="domain" description="KAP NTPase" evidence="1">
    <location>
        <begin position="13"/>
        <end position="320"/>
    </location>
</feature>
<dbReference type="Proteomes" id="UP000005341">
    <property type="component" value="Unassembled WGS sequence"/>
</dbReference>
<dbReference type="InterPro" id="IPR027417">
    <property type="entry name" value="P-loop_NTPase"/>
</dbReference>
<dbReference type="SUPFAM" id="SSF52540">
    <property type="entry name" value="P-loop containing nucleoside triphosphate hydrolases"/>
    <property type="match status" value="1"/>
</dbReference>
<dbReference type="AlphaFoldDB" id="A0A828PWJ2"/>
<sequence>MTNITFSQDEFNRRPIAEKIIKILNSDIDVSPLLLDGGWGTGKTTFCKKTIALIEELEANEEIKSKIIYVDAFKTDHTGEPLLALLAEIIKVCEPNNETINKLGMIAGSLLRTSAKAIISHVLKVNTDDIPESISDALEDVSNNAIDNGIAHLLKEQSKSEEYINKLKEILSNMASGHKIIIFIDELDRCRPDYALDMLEVVKHIFDLQNVKIILVTNSEQLRAMINHRYGEKVDSHQYLDKFIKIKIILPKEIIEQRYGDKKIASYTYFLNLLRENSLSHPLKINEQESDRTVNLIHNLVRYNNITLRNIESIVRILKLCYIFSEREMDDSREIEGVFYIFISFLYIINPNLFLQIKNNIADADDIASFLLIEKNSLQIDEYVDYKNLLFLICLSKCNKNKEKYILPNFSSYNWDRYRHYFMGRFDYELNILEQRKRSTDKLKIFDEIFDVLALYS</sequence>
<name>A0A828PWJ2_ACTPL</name>
<organism evidence="2 3">
    <name type="scientific">Actinobacillus pleuropneumoniae serovar 6 str. Femo</name>
    <dbReference type="NCBI Taxonomy" id="754256"/>
    <lineage>
        <taxon>Bacteria</taxon>
        <taxon>Pseudomonadati</taxon>
        <taxon>Pseudomonadota</taxon>
        <taxon>Gammaproteobacteria</taxon>
        <taxon>Pasteurellales</taxon>
        <taxon>Pasteurellaceae</taxon>
        <taxon>Actinobacillus</taxon>
    </lineage>
</organism>